<evidence type="ECO:0000256" key="6">
    <source>
        <dbReference type="ARBA" id="ARBA00023136"/>
    </source>
</evidence>
<dbReference type="PANTHER" id="PTHR32309:SF13">
    <property type="entry name" value="FERRIC ENTEROBACTIN TRANSPORT PROTEIN FEPE"/>
    <property type="match status" value="1"/>
</dbReference>
<organism evidence="10 11">
    <name type="scientific">Paenibacillus aestuarii</name>
    <dbReference type="NCBI Taxonomy" id="516965"/>
    <lineage>
        <taxon>Bacteria</taxon>
        <taxon>Bacillati</taxon>
        <taxon>Bacillota</taxon>
        <taxon>Bacilli</taxon>
        <taxon>Bacillales</taxon>
        <taxon>Paenibacillaceae</taxon>
        <taxon>Paenibacillus</taxon>
    </lineage>
</organism>
<evidence type="ECO:0000259" key="9">
    <source>
        <dbReference type="Pfam" id="PF13807"/>
    </source>
</evidence>
<comment type="similarity">
    <text evidence="2">Belongs to the CpsC/CapA family.</text>
</comment>
<name>A0ABW0K0C2_9BACL</name>
<comment type="caution">
    <text evidence="10">The sequence shown here is derived from an EMBL/GenBank/DDBJ whole genome shotgun (WGS) entry which is preliminary data.</text>
</comment>
<evidence type="ECO:0000256" key="7">
    <source>
        <dbReference type="SAM" id="Phobius"/>
    </source>
</evidence>
<dbReference type="Pfam" id="PF02706">
    <property type="entry name" value="Wzz"/>
    <property type="match status" value="1"/>
</dbReference>
<reference evidence="11" key="1">
    <citation type="journal article" date="2019" name="Int. J. Syst. Evol. Microbiol.">
        <title>The Global Catalogue of Microorganisms (GCM) 10K type strain sequencing project: providing services to taxonomists for standard genome sequencing and annotation.</title>
        <authorList>
            <consortium name="The Broad Institute Genomics Platform"/>
            <consortium name="The Broad Institute Genome Sequencing Center for Infectious Disease"/>
            <person name="Wu L."/>
            <person name="Ma J."/>
        </authorList>
    </citation>
    <scope>NUCLEOTIDE SEQUENCE [LARGE SCALE GENOMIC DNA]</scope>
    <source>
        <strain evidence="11">KACC 11904</strain>
    </source>
</reference>
<evidence type="ECO:0000256" key="4">
    <source>
        <dbReference type="ARBA" id="ARBA00022692"/>
    </source>
</evidence>
<sequence>MGNQLVKAIRRHFIIFPIIVLCFVAIGVGLNMVLQPEYQAKATIIANLDKSSNDVSNKYNELLANQMLTKTYEEAIQSLFIANIVKLKLSSTLTPVNLLKKVQVKTDPGALILSVYANDNDANQAVAIANAFAESFVNNSTLILNQANVSILDLAVYENSSIPVKPKKLFNLAICLFIGLICGSSVSLYLDKKNLRKVKKKNYYPISA</sequence>
<feature type="domain" description="Polysaccharide chain length determinant N-terminal" evidence="8">
    <location>
        <begin position="4"/>
        <end position="81"/>
    </location>
</feature>
<feature type="transmembrane region" description="Helical" evidence="7">
    <location>
        <begin position="169"/>
        <end position="190"/>
    </location>
</feature>
<protein>
    <submittedName>
        <fullName evidence="10">YveK family protein</fullName>
    </submittedName>
</protein>
<evidence type="ECO:0000256" key="5">
    <source>
        <dbReference type="ARBA" id="ARBA00022989"/>
    </source>
</evidence>
<dbReference type="Pfam" id="PF13807">
    <property type="entry name" value="GNVR"/>
    <property type="match status" value="1"/>
</dbReference>
<keyword evidence="4 7" id="KW-0812">Transmembrane</keyword>
<evidence type="ECO:0000256" key="1">
    <source>
        <dbReference type="ARBA" id="ARBA00004651"/>
    </source>
</evidence>
<keyword evidence="6 7" id="KW-0472">Membrane</keyword>
<dbReference type="EMBL" id="JBHSMJ010000004">
    <property type="protein sequence ID" value="MFC5446809.1"/>
    <property type="molecule type" value="Genomic_DNA"/>
</dbReference>
<evidence type="ECO:0000256" key="2">
    <source>
        <dbReference type="ARBA" id="ARBA00006683"/>
    </source>
</evidence>
<dbReference type="Proteomes" id="UP001596044">
    <property type="component" value="Unassembled WGS sequence"/>
</dbReference>
<dbReference type="InterPro" id="IPR003856">
    <property type="entry name" value="LPS_length_determ_N"/>
</dbReference>
<evidence type="ECO:0000256" key="3">
    <source>
        <dbReference type="ARBA" id="ARBA00022475"/>
    </source>
</evidence>
<comment type="subcellular location">
    <subcellularLocation>
        <location evidence="1">Cell membrane</location>
        <topology evidence="1">Multi-pass membrane protein</topology>
    </subcellularLocation>
</comment>
<gene>
    <name evidence="10" type="ORF">ACFPOG_00900</name>
</gene>
<dbReference type="InterPro" id="IPR050445">
    <property type="entry name" value="Bact_polysacc_biosynth/exp"/>
</dbReference>
<evidence type="ECO:0000313" key="11">
    <source>
        <dbReference type="Proteomes" id="UP001596044"/>
    </source>
</evidence>
<evidence type="ECO:0000259" key="8">
    <source>
        <dbReference type="Pfam" id="PF02706"/>
    </source>
</evidence>
<feature type="domain" description="Tyrosine-protein kinase G-rich" evidence="9">
    <location>
        <begin position="145"/>
        <end position="188"/>
    </location>
</feature>
<dbReference type="PANTHER" id="PTHR32309">
    <property type="entry name" value="TYROSINE-PROTEIN KINASE"/>
    <property type="match status" value="1"/>
</dbReference>
<keyword evidence="3" id="KW-1003">Cell membrane</keyword>
<keyword evidence="5 7" id="KW-1133">Transmembrane helix</keyword>
<feature type="transmembrane region" description="Helical" evidence="7">
    <location>
        <begin position="12"/>
        <end position="34"/>
    </location>
</feature>
<proteinExistence type="inferred from homology"/>
<accession>A0ABW0K0C2</accession>
<dbReference type="InterPro" id="IPR032807">
    <property type="entry name" value="GNVR"/>
</dbReference>
<evidence type="ECO:0000313" key="10">
    <source>
        <dbReference type="EMBL" id="MFC5446809.1"/>
    </source>
</evidence>
<dbReference type="RefSeq" id="WP_270880493.1">
    <property type="nucleotide sequence ID" value="NZ_JAQFVF010000033.1"/>
</dbReference>
<keyword evidence="11" id="KW-1185">Reference proteome</keyword>